<comment type="caution">
    <text evidence="1">The sequence shown here is derived from an EMBL/GenBank/DDBJ whole genome shotgun (WGS) entry which is preliminary data.</text>
</comment>
<reference evidence="1" key="1">
    <citation type="journal article" date="2021" name="PeerJ">
        <title>Extensive microbial diversity within the chicken gut microbiome revealed by metagenomics and culture.</title>
        <authorList>
            <person name="Gilroy R."/>
            <person name="Ravi A."/>
            <person name="Getino M."/>
            <person name="Pursley I."/>
            <person name="Horton D.L."/>
            <person name="Alikhan N.F."/>
            <person name="Baker D."/>
            <person name="Gharbi K."/>
            <person name="Hall N."/>
            <person name="Watson M."/>
            <person name="Adriaenssens E.M."/>
            <person name="Foster-Nyarko E."/>
            <person name="Jarju S."/>
            <person name="Secka A."/>
            <person name="Antonio M."/>
            <person name="Oren A."/>
            <person name="Chaudhuri R.R."/>
            <person name="La Ragione R."/>
            <person name="Hildebrand F."/>
            <person name="Pallen M.J."/>
        </authorList>
    </citation>
    <scope>NUCLEOTIDE SEQUENCE</scope>
    <source>
        <strain evidence="1">ChiSxjej5B17-1746</strain>
    </source>
</reference>
<protein>
    <submittedName>
        <fullName evidence="1">MerR family transcriptional regulator</fullName>
    </submittedName>
</protein>
<reference evidence="1" key="2">
    <citation type="submission" date="2021-04" db="EMBL/GenBank/DDBJ databases">
        <authorList>
            <person name="Gilroy R."/>
        </authorList>
    </citation>
    <scope>NUCLEOTIDE SEQUENCE</scope>
    <source>
        <strain evidence="1">ChiSxjej5B17-1746</strain>
    </source>
</reference>
<name>A0A9D1QZ56_9BACT</name>
<organism evidence="1 2">
    <name type="scientific">Candidatus Bilophila faecipullorum</name>
    <dbReference type="NCBI Taxonomy" id="2838482"/>
    <lineage>
        <taxon>Bacteria</taxon>
        <taxon>Pseudomonadati</taxon>
        <taxon>Thermodesulfobacteriota</taxon>
        <taxon>Desulfovibrionia</taxon>
        <taxon>Desulfovibrionales</taxon>
        <taxon>Desulfovibrionaceae</taxon>
        <taxon>Bilophila</taxon>
    </lineage>
</organism>
<dbReference type="InterPro" id="IPR036388">
    <property type="entry name" value="WH-like_DNA-bd_sf"/>
</dbReference>
<dbReference type="Proteomes" id="UP000824264">
    <property type="component" value="Unassembled WGS sequence"/>
</dbReference>
<dbReference type="EMBL" id="DXGI01000082">
    <property type="protein sequence ID" value="HIW77934.1"/>
    <property type="molecule type" value="Genomic_DNA"/>
</dbReference>
<proteinExistence type="predicted"/>
<dbReference type="SUPFAM" id="SSF46955">
    <property type="entry name" value="Putative DNA-binding domain"/>
    <property type="match status" value="1"/>
</dbReference>
<gene>
    <name evidence="1" type="ORF">H9874_02155</name>
</gene>
<dbReference type="Gene3D" id="1.10.10.10">
    <property type="entry name" value="Winged helix-like DNA-binding domain superfamily/Winged helix DNA-binding domain"/>
    <property type="match status" value="1"/>
</dbReference>
<sequence>MIPVSVHYVPVVLRSTKEICTTFGTSPERIRTWVKEGAPIAVETDKNGSAVRYRSELIRLYMWLETRNRQSPE</sequence>
<dbReference type="InterPro" id="IPR009061">
    <property type="entry name" value="DNA-bd_dom_put_sf"/>
</dbReference>
<evidence type="ECO:0000313" key="1">
    <source>
        <dbReference type="EMBL" id="HIW77934.1"/>
    </source>
</evidence>
<accession>A0A9D1QZ56</accession>
<dbReference type="AlphaFoldDB" id="A0A9D1QZ56"/>
<evidence type="ECO:0000313" key="2">
    <source>
        <dbReference type="Proteomes" id="UP000824264"/>
    </source>
</evidence>